<dbReference type="PANTHER" id="PTHR11371">
    <property type="entry name" value="DEOXYRIBONUCLEASE"/>
    <property type="match status" value="1"/>
</dbReference>
<dbReference type="SMART" id="SM00476">
    <property type="entry name" value="DNaseIc"/>
    <property type="match status" value="1"/>
</dbReference>
<keyword evidence="3" id="KW-0255">Endonuclease</keyword>
<dbReference type="Proteomes" id="UP000694871">
    <property type="component" value="Unplaced"/>
</dbReference>
<evidence type="ECO:0000256" key="2">
    <source>
        <dbReference type="ARBA" id="ARBA00022722"/>
    </source>
</evidence>
<evidence type="ECO:0000256" key="1">
    <source>
        <dbReference type="ARBA" id="ARBA00007359"/>
    </source>
</evidence>
<dbReference type="PRINTS" id="PR00130">
    <property type="entry name" value="DNASEI"/>
</dbReference>
<dbReference type="InterPro" id="IPR036691">
    <property type="entry name" value="Endo/exonu/phosph_ase_sf"/>
</dbReference>
<dbReference type="GeneID" id="107110008"/>
<dbReference type="RefSeq" id="XP_015266201.1">
    <property type="nucleotide sequence ID" value="XM_015410715.1"/>
</dbReference>
<dbReference type="SUPFAM" id="SSF56219">
    <property type="entry name" value="DNase I-like"/>
    <property type="match status" value="1"/>
</dbReference>
<evidence type="ECO:0000256" key="4">
    <source>
        <dbReference type="ARBA" id="ARBA00022801"/>
    </source>
</evidence>
<name>A0ABM1JXL4_GEKJA</name>
<dbReference type="InterPro" id="IPR016202">
    <property type="entry name" value="DNase_I"/>
</dbReference>
<keyword evidence="4" id="KW-0378">Hydrolase</keyword>
<protein>
    <submittedName>
        <fullName evidence="7">Deoxyribonuclease gamma-like</fullName>
    </submittedName>
</protein>
<evidence type="ECO:0000256" key="3">
    <source>
        <dbReference type="ARBA" id="ARBA00022759"/>
    </source>
</evidence>
<dbReference type="InterPro" id="IPR005135">
    <property type="entry name" value="Endo/exonuclease/phosphatase"/>
</dbReference>
<dbReference type="Pfam" id="PF03372">
    <property type="entry name" value="Exo_endo_phos"/>
    <property type="match status" value="1"/>
</dbReference>
<reference evidence="7" key="1">
    <citation type="submission" date="2025-08" db="UniProtKB">
        <authorList>
            <consortium name="RefSeq"/>
        </authorList>
    </citation>
    <scope>IDENTIFICATION</scope>
</reference>
<evidence type="ECO:0000313" key="7">
    <source>
        <dbReference type="RefSeq" id="XP_015266201.1"/>
    </source>
</evidence>
<keyword evidence="2" id="KW-0540">Nuclease</keyword>
<evidence type="ECO:0000259" key="5">
    <source>
        <dbReference type="Pfam" id="PF03372"/>
    </source>
</evidence>
<keyword evidence="6" id="KW-1185">Reference proteome</keyword>
<accession>A0ABM1JXL4</accession>
<gene>
    <name evidence="7" type="primary">LOC107110008</name>
</gene>
<evidence type="ECO:0000313" key="6">
    <source>
        <dbReference type="Proteomes" id="UP000694871"/>
    </source>
</evidence>
<dbReference type="PANTHER" id="PTHR11371:SF32">
    <property type="entry name" value="DEOXYRIBONUCLEASE GAMMA"/>
    <property type="match status" value="1"/>
</dbReference>
<dbReference type="Gene3D" id="3.60.10.10">
    <property type="entry name" value="Endonuclease/exonuclease/phosphatase"/>
    <property type="match status" value="1"/>
</dbReference>
<comment type="similarity">
    <text evidence="1">Belongs to the DNase I family.</text>
</comment>
<sequence>NFIFMGDFNAGCGYVAKKHWKNIRLRNHTGFVWLINDKSDTTVRASTHCPYDRIVLHGEMLIRATLPDSANIFDFQRAFSMTEEQALAVSDHFPIEFQLKATRHSSRSRIKNCGLLL</sequence>
<proteinExistence type="inferred from homology"/>
<feature type="domain" description="Endonuclease/exonuclease/phosphatase" evidence="5">
    <location>
        <begin position="2"/>
        <end position="92"/>
    </location>
</feature>
<organism evidence="6 7">
    <name type="scientific">Gekko japonicus</name>
    <name type="common">Schlegel's Japanese gecko</name>
    <dbReference type="NCBI Taxonomy" id="146911"/>
    <lineage>
        <taxon>Eukaryota</taxon>
        <taxon>Metazoa</taxon>
        <taxon>Chordata</taxon>
        <taxon>Craniata</taxon>
        <taxon>Vertebrata</taxon>
        <taxon>Euteleostomi</taxon>
        <taxon>Lepidosauria</taxon>
        <taxon>Squamata</taxon>
        <taxon>Bifurcata</taxon>
        <taxon>Gekkota</taxon>
        <taxon>Gekkonidae</taxon>
        <taxon>Gekkoninae</taxon>
        <taxon>Gekko</taxon>
    </lineage>
</organism>
<feature type="non-terminal residue" evidence="7">
    <location>
        <position position="1"/>
    </location>
</feature>